<evidence type="ECO:0000313" key="3">
    <source>
        <dbReference type="Proteomes" id="UP001196413"/>
    </source>
</evidence>
<dbReference type="AlphaFoldDB" id="A0AAD5QDB6"/>
<reference evidence="2" key="1">
    <citation type="submission" date="2021-06" db="EMBL/GenBank/DDBJ databases">
        <title>Parelaphostrongylus tenuis whole genome reference sequence.</title>
        <authorList>
            <person name="Garwood T.J."/>
            <person name="Larsen P.A."/>
            <person name="Fountain-Jones N.M."/>
            <person name="Garbe J.R."/>
            <person name="Macchietto M.G."/>
            <person name="Kania S.A."/>
            <person name="Gerhold R.W."/>
            <person name="Richards J.E."/>
            <person name="Wolf T.M."/>
        </authorList>
    </citation>
    <scope>NUCLEOTIDE SEQUENCE</scope>
    <source>
        <strain evidence="2">MNPRO001-30</strain>
        <tissue evidence="2">Meninges</tissue>
    </source>
</reference>
<evidence type="ECO:0000259" key="1">
    <source>
        <dbReference type="Pfam" id="PF07679"/>
    </source>
</evidence>
<sequence length="135" mass="14923">MEMSRSVVAPHVTVGQQATLICTVIGHPLPTIVWRNLGVEVKGEGQMMEIIDIQNDHVGVWDDVGARNGGRLDVPINADYDGRDFSKAVGSRYTANGSFRRAHVSRAKVNAREKGNLAMNIDNNLEKKFRNQLIP</sequence>
<gene>
    <name evidence="2" type="ORF">KIN20_003002</name>
</gene>
<dbReference type="SUPFAM" id="SSF48726">
    <property type="entry name" value="Immunoglobulin"/>
    <property type="match status" value="1"/>
</dbReference>
<organism evidence="2 3">
    <name type="scientific">Parelaphostrongylus tenuis</name>
    <name type="common">Meningeal worm</name>
    <dbReference type="NCBI Taxonomy" id="148309"/>
    <lineage>
        <taxon>Eukaryota</taxon>
        <taxon>Metazoa</taxon>
        <taxon>Ecdysozoa</taxon>
        <taxon>Nematoda</taxon>
        <taxon>Chromadorea</taxon>
        <taxon>Rhabditida</taxon>
        <taxon>Rhabditina</taxon>
        <taxon>Rhabditomorpha</taxon>
        <taxon>Strongyloidea</taxon>
        <taxon>Metastrongylidae</taxon>
        <taxon>Parelaphostrongylus</taxon>
    </lineage>
</organism>
<dbReference type="Proteomes" id="UP001196413">
    <property type="component" value="Unassembled WGS sequence"/>
</dbReference>
<comment type="caution">
    <text evidence="2">The sequence shown here is derived from an EMBL/GenBank/DDBJ whole genome shotgun (WGS) entry which is preliminary data.</text>
</comment>
<dbReference type="InterPro" id="IPR013098">
    <property type="entry name" value="Ig_I-set"/>
</dbReference>
<evidence type="ECO:0000313" key="2">
    <source>
        <dbReference type="EMBL" id="KAJ1347833.1"/>
    </source>
</evidence>
<dbReference type="Pfam" id="PF07679">
    <property type="entry name" value="I-set"/>
    <property type="match status" value="1"/>
</dbReference>
<keyword evidence="3" id="KW-1185">Reference proteome</keyword>
<proteinExistence type="predicted"/>
<dbReference type="EMBL" id="JAHQIW010000389">
    <property type="protein sequence ID" value="KAJ1347833.1"/>
    <property type="molecule type" value="Genomic_DNA"/>
</dbReference>
<protein>
    <recommendedName>
        <fullName evidence="1">Immunoglobulin I-set domain-containing protein</fullName>
    </recommendedName>
</protein>
<feature type="domain" description="Immunoglobulin I-set" evidence="1">
    <location>
        <begin position="10"/>
        <end position="45"/>
    </location>
</feature>
<accession>A0AAD5QDB6</accession>
<name>A0AAD5QDB6_PARTN</name>
<dbReference type="InterPro" id="IPR013783">
    <property type="entry name" value="Ig-like_fold"/>
</dbReference>
<dbReference type="Gene3D" id="2.60.40.10">
    <property type="entry name" value="Immunoglobulins"/>
    <property type="match status" value="1"/>
</dbReference>
<dbReference type="InterPro" id="IPR036179">
    <property type="entry name" value="Ig-like_dom_sf"/>
</dbReference>